<keyword evidence="4" id="KW-1185">Reference proteome</keyword>
<dbReference type="Proteomes" id="UP001285855">
    <property type="component" value="Unassembled WGS sequence"/>
</dbReference>
<feature type="chain" id="PRO_5045136373" evidence="1">
    <location>
        <begin position="21"/>
        <end position="151"/>
    </location>
</feature>
<evidence type="ECO:0000313" key="4">
    <source>
        <dbReference type="Proteomes" id="UP001285855"/>
    </source>
</evidence>
<protein>
    <submittedName>
        <fullName evidence="3">DUF2846 domain-containing protein</fullName>
    </submittedName>
</protein>
<feature type="signal peptide" evidence="1">
    <location>
        <begin position="1"/>
        <end position="20"/>
    </location>
</feature>
<organism evidence="3 4">
    <name type="scientific">Winogradskyella aquimaris</name>
    <dbReference type="NCBI Taxonomy" id="864074"/>
    <lineage>
        <taxon>Bacteria</taxon>
        <taxon>Pseudomonadati</taxon>
        <taxon>Bacteroidota</taxon>
        <taxon>Flavobacteriia</taxon>
        <taxon>Flavobacteriales</taxon>
        <taxon>Flavobacteriaceae</taxon>
        <taxon>Winogradskyella</taxon>
    </lineage>
</organism>
<proteinExistence type="predicted"/>
<sequence>MKKFMSIIGLILLFSGCATTKQYVQQPDSNKDGVNYTNDSLAQIYVLRPSSFGSAVTYKIYQGEKFIGELGPKSYLVWQVDPAEGPIEIISKMENYAILTVTPEAGKTYYIKQKVKMGWVMARTGLEWLTEKEALEILKKLKAPEIQYLKP</sequence>
<dbReference type="RefSeq" id="WP_320556703.1">
    <property type="nucleotide sequence ID" value="NZ_JAXDAE010000016.1"/>
</dbReference>
<evidence type="ECO:0000256" key="1">
    <source>
        <dbReference type="SAM" id="SignalP"/>
    </source>
</evidence>
<reference evidence="3 4" key="1">
    <citation type="submission" date="2023-11" db="EMBL/GenBank/DDBJ databases">
        <title>Winogradskyella pelagius sp. nov., isolated from coastal sediment.</title>
        <authorList>
            <person name="Li F."/>
        </authorList>
    </citation>
    <scope>NUCLEOTIDE SEQUENCE [LARGE SCALE GENOMIC DNA]</scope>
    <source>
        <strain evidence="3 4">KCTC 23502</strain>
    </source>
</reference>
<dbReference type="PROSITE" id="PS51257">
    <property type="entry name" value="PROKAR_LIPOPROTEIN"/>
    <property type="match status" value="1"/>
</dbReference>
<gene>
    <name evidence="3" type="ORF">SNF14_13485</name>
</gene>
<dbReference type="Pfam" id="PF11008">
    <property type="entry name" value="DUF2846"/>
    <property type="match status" value="1"/>
</dbReference>
<name>A0ABU5EPG7_9FLAO</name>
<feature type="domain" description="DUF2846" evidence="2">
    <location>
        <begin position="40"/>
        <end position="120"/>
    </location>
</feature>
<accession>A0ABU5EPG7</accession>
<evidence type="ECO:0000259" key="2">
    <source>
        <dbReference type="Pfam" id="PF11008"/>
    </source>
</evidence>
<evidence type="ECO:0000313" key="3">
    <source>
        <dbReference type="EMBL" id="MDY2588355.1"/>
    </source>
</evidence>
<comment type="caution">
    <text evidence="3">The sequence shown here is derived from an EMBL/GenBank/DDBJ whole genome shotgun (WGS) entry which is preliminary data.</text>
</comment>
<dbReference type="EMBL" id="JAXDAE010000016">
    <property type="protein sequence ID" value="MDY2588355.1"/>
    <property type="molecule type" value="Genomic_DNA"/>
</dbReference>
<dbReference type="InterPro" id="IPR022548">
    <property type="entry name" value="DUF2846"/>
</dbReference>
<keyword evidence="1" id="KW-0732">Signal</keyword>